<dbReference type="EMBL" id="VASG01000004">
    <property type="protein sequence ID" value="TLP73625.1"/>
    <property type="molecule type" value="Genomic_DNA"/>
</dbReference>
<dbReference type="Proteomes" id="UP000307510">
    <property type="component" value="Unassembled WGS sequence"/>
</dbReference>
<reference evidence="4" key="2">
    <citation type="submission" date="2019-06" db="EMBL/GenBank/DDBJ databases">
        <title>AzeR, a transcriptional regulator that responds to azelaic acid in Pseudomonas nitroreducens.</title>
        <authorList>
            <person name="Bez C."/>
            <person name="Javvadi S.G."/>
            <person name="Bertani I."/>
            <person name="Devescovi G."/>
            <person name="Studholme D.J."/>
            <person name="Geller A."/>
            <person name="Levy A."/>
            <person name="Venturi V."/>
        </authorList>
    </citation>
    <scope>NUCLEOTIDE SEQUENCE [LARGE SCALE GENOMIC DNA]</scope>
    <source>
        <strain evidence="4">DSM 9128</strain>
    </source>
</reference>
<evidence type="ECO:0000313" key="4">
    <source>
        <dbReference type="Proteomes" id="UP000307510"/>
    </source>
</evidence>
<evidence type="ECO:0000256" key="1">
    <source>
        <dbReference type="HAMAP-Rule" id="MF_00775"/>
    </source>
</evidence>
<evidence type="ECO:0000313" key="3">
    <source>
        <dbReference type="EMBL" id="TLP73625.1"/>
    </source>
</evidence>
<dbReference type="Gene3D" id="2.40.160.20">
    <property type="match status" value="1"/>
</dbReference>
<feature type="signal peptide" evidence="2">
    <location>
        <begin position="1"/>
        <end position="28"/>
    </location>
</feature>
<organism evidence="3 4">
    <name type="scientific">Pseudomonas nitroreducens</name>
    <dbReference type="NCBI Taxonomy" id="46680"/>
    <lineage>
        <taxon>Bacteria</taxon>
        <taxon>Pseudomonadati</taxon>
        <taxon>Pseudomonadota</taxon>
        <taxon>Gammaproteobacteria</taxon>
        <taxon>Pseudomonadales</taxon>
        <taxon>Pseudomonadaceae</taxon>
        <taxon>Pseudomonas</taxon>
    </lineage>
</organism>
<comment type="caution">
    <text evidence="3">The sequence shown here is derived from an EMBL/GenBank/DDBJ whole genome shotgun (WGS) entry which is preliminary data.</text>
</comment>
<feature type="chain" id="PRO_5024281740" description="UPF0311 protein FEA48_15405" evidence="2">
    <location>
        <begin position="29"/>
        <end position="193"/>
    </location>
</feature>
<reference evidence="3 4" key="1">
    <citation type="submission" date="2019-05" db="EMBL/GenBank/DDBJ databases">
        <authorList>
            <person name="Moore K."/>
            <person name="O'Neill P."/>
            <person name="Farbos A."/>
            <person name="Studholme D.J."/>
        </authorList>
    </citation>
    <scope>NUCLEOTIDE SEQUENCE [LARGE SCALE GENOMIC DNA]</scope>
    <source>
        <strain evidence="3 4">DSM 9128</strain>
    </source>
</reference>
<sequence>MTIRHAASRLQKALFLALLTAALPFVQAAELKEKIPNRLTHELVMQIDVQLGPREDMGKGPDGQRINYPIIGGTFTGQGMQGSVVPGGADMSVTREDGITLINALYRLKTDDGQIIIIDNGGIWRLNESGLAKKAKGLGLRDMKETDFYCRTSPRFRTQPGAHAWLNDYVFVGTIDGVSEHEVLISVYKVGGA</sequence>
<dbReference type="RefSeq" id="WP_138214594.1">
    <property type="nucleotide sequence ID" value="NZ_VASG01000004.1"/>
</dbReference>
<name>A0A5R9A6G2_PSENT</name>
<dbReference type="PANTHER" id="PTHR37315:SF1">
    <property type="entry name" value="UPF0311 PROTEIN BLR7842"/>
    <property type="match status" value="1"/>
</dbReference>
<gene>
    <name evidence="3" type="ORF">FEA48_15405</name>
</gene>
<protein>
    <recommendedName>
        <fullName evidence="1">UPF0311 protein FEA48_15405</fullName>
    </recommendedName>
</protein>
<comment type="similarity">
    <text evidence="1">Belongs to the UPF0311 family.</text>
</comment>
<evidence type="ECO:0000256" key="2">
    <source>
        <dbReference type="SAM" id="SignalP"/>
    </source>
</evidence>
<keyword evidence="2" id="KW-0732">Signal</keyword>
<dbReference type="PANTHER" id="PTHR37315">
    <property type="entry name" value="UPF0311 PROTEIN BLR7842"/>
    <property type="match status" value="1"/>
</dbReference>
<proteinExistence type="inferred from homology"/>
<dbReference type="InterPro" id="IPR020915">
    <property type="entry name" value="UPF0311"/>
</dbReference>
<dbReference type="AlphaFoldDB" id="A0A5R9A6G2"/>
<accession>A0A5R9A6G2</accession>
<dbReference type="Pfam" id="PF11578">
    <property type="entry name" value="DUF3237"/>
    <property type="match status" value="1"/>
</dbReference>
<dbReference type="HAMAP" id="MF_00775">
    <property type="entry name" value="UPF0311"/>
    <property type="match status" value="1"/>
</dbReference>